<dbReference type="AlphaFoldDB" id="A0A2S9J323"/>
<organism evidence="3 4">
    <name type="scientific">Sphingobacterium haloxyli</name>
    <dbReference type="NCBI Taxonomy" id="2100533"/>
    <lineage>
        <taxon>Bacteria</taxon>
        <taxon>Pseudomonadati</taxon>
        <taxon>Bacteroidota</taxon>
        <taxon>Sphingobacteriia</taxon>
        <taxon>Sphingobacteriales</taxon>
        <taxon>Sphingobacteriaceae</taxon>
        <taxon>Sphingobacterium</taxon>
    </lineage>
</organism>
<dbReference type="InterPro" id="IPR003607">
    <property type="entry name" value="HD/PDEase_dom"/>
</dbReference>
<dbReference type="InterPro" id="IPR052722">
    <property type="entry name" value="PgpH_phosphodiesterase"/>
</dbReference>
<evidence type="ECO:0000259" key="2">
    <source>
        <dbReference type="SMART" id="SM00471"/>
    </source>
</evidence>
<dbReference type="SMART" id="SM00471">
    <property type="entry name" value="HDc"/>
    <property type="match status" value="1"/>
</dbReference>
<dbReference type="InterPro" id="IPR006674">
    <property type="entry name" value="HD_domain"/>
</dbReference>
<dbReference type="CDD" id="cd00077">
    <property type="entry name" value="HDc"/>
    <property type="match status" value="1"/>
</dbReference>
<dbReference type="InterPro" id="IPR011621">
    <property type="entry name" value="Metal-dep_PHydrolase_7TM_intra"/>
</dbReference>
<feature type="transmembrane region" description="Helical" evidence="1">
    <location>
        <begin position="345"/>
        <end position="361"/>
    </location>
</feature>
<keyword evidence="1" id="KW-1133">Transmembrane helix</keyword>
<dbReference type="Pfam" id="PF01966">
    <property type="entry name" value="HD"/>
    <property type="match status" value="1"/>
</dbReference>
<dbReference type="PANTHER" id="PTHR36442">
    <property type="entry name" value="CYCLIC-DI-AMP PHOSPHODIESTERASE PGPH"/>
    <property type="match status" value="1"/>
</dbReference>
<sequence>MAKLKINYIRDKNQNNSFIVKFALIILAIVLICIFLPKQPRFRYEFEKGKVWNHENLVSPYNFAILKTQEELNRDREQILKTVQPIYNLNVSASKEQIDQFNTDIAEKWQIANMDSLSSQNIETYQSVGNALLNYVYNRGIISLNNRYQNKGMDADQVDKAQSQYNFTLIQDNVAQQKNTSDIFTIESANQYIENNLSKNNRIDQKTWLAETLKNYVTINYIFNENLTNKAEQNALANISVTRGMVQKGELIAEKDKIISNETYQKLASLRKVFEDEARISGNQGYVMLGQFVVISMCVSLLMVFLFFFRSTIFESNRLLFIILIVIVCMLGVLSWAINMKIPNLYYIPYCSVPIIFRVLFDTRVALNIHLLMVLLAALFVPNSFEFVFLQFMAGMVAIYSIRTLVKREQFLMSSLIILGTYIVAYIGLVLTRNGSISSVYWADVIPFVVSVGLTLLAYPLIYAFERLFGIVSDLTLMELTNSNSRLLRELSLKAPGTFQHSLQVANLAEAAIYKIGGNPLLIRAGALYHDIGKMSNPLFFIENQKTDTNPHAELTPEQSAQIIISHVHKGVEMAKKNQLPEVIIDFIRTHHGTTKVDYFYNMAIKNNPDKLVDESIFKYPGPVPFSKETAVLMIADSVEAASRALKEPTEESINNLVDKIVEYKITQRQFINSDITMRDITAVSDIFKSMLKSIYHVRIDYDVNKKTAPTTGVIKN</sequence>
<gene>
    <name evidence="3" type="ORF">C5745_12325</name>
</gene>
<dbReference type="RefSeq" id="WP_105717304.1">
    <property type="nucleotide sequence ID" value="NZ_PVBQ01000008.1"/>
</dbReference>
<feature type="transmembrane region" description="Helical" evidence="1">
    <location>
        <begin position="411"/>
        <end position="429"/>
    </location>
</feature>
<reference evidence="3 4" key="1">
    <citation type="submission" date="2018-02" db="EMBL/GenBank/DDBJ databases">
        <title>The draft genome of Sphingobacterium sp. 5JN-11.</title>
        <authorList>
            <person name="Liu L."/>
            <person name="Li L."/>
            <person name="Liang L."/>
            <person name="Zhang X."/>
            <person name="Wang T."/>
        </authorList>
    </citation>
    <scope>NUCLEOTIDE SEQUENCE [LARGE SCALE GENOMIC DNA]</scope>
    <source>
        <strain evidence="3 4">5JN-11</strain>
    </source>
</reference>
<dbReference type="Proteomes" id="UP000239711">
    <property type="component" value="Unassembled WGS sequence"/>
</dbReference>
<dbReference type="Pfam" id="PF07698">
    <property type="entry name" value="7TM-7TMR_HD"/>
    <property type="match status" value="1"/>
</dbReference>
<dbReference type="Gene3D" id="1.10.3210.10">
    <property type="entry name" value="Hypothetical protein af1432"/>
    <property type="match status" value="1"/>
</dbReference>
<comment type="caution">
    <text evidence="3">The sequence shown here is derived from an EMBL/GenBank/DDBJ whole genome shotgun (WGS) entry which is preliminary data.</text>
</comment>
<feature type="transmembrane region" description="Helical" evidence="1">
    <location>
        <begin position="286"/>
        <end position="307"/>
    </location>
</feature>
<feature type="transmembrane region" description="Helical" evidence="1">
    <location>
        <begin position="319"/>
        <end position="338"/>
    </location>
</feature>
<proteinExistence type="predicted"/>
<dbReference type="NCBIfam" id="TIGR00277">
    <property type="entry name" value="HDIG"/>
    <property type="match status" value="1"/>
</dbReference>
<evidence type="ECO:0000256" key="1">
    <source>
        <dbReference type="SAM" id="Phobius"/>
    </source>
</evidence>
<evidence type="ECO:0000313" key="3">
    <source>
        <dbReference type="EMBL" id="PRD47187.1"/>
    </source>
</evidence>
<dbReference type="SUPFAM" id="SSF109604">
    <property type="entry name" value="HD-domain/PDEase-like"/>
    <property type="match status" value="1"/>
</dbReference>
<accession>A0A2S9J323</accession>
<feature type="transmembrane region" description="Helical" evidence="1">
    <location>
        <begin position="18"/>
        <end position="36"/>
    </location>
</feature>
<keyword evidence="4" id="KW-1185">Reference proteome</keyword>
<dbReference type="EMBL" id="PVBQ01000008">
    <property type="protein sequence ID" value="PRD47187.1"/>
    <property type="molecule type" value="Genomic_DNA"/>
</dbReference>
<feature type="transmembrane region" description="Helical" evidence="1">
    <location>
        <begin position="441"/>
        <end position="465"/>
    </location>
</feature>
<dbReference type="OrthoDB" id="9806952at2"/>
<feature type="transmembrane region" description="Helical" evidence="1">
    <location>
        <begin position="367"/>
        <end position="390"/>
    </location>
</feature>
<keyword evidence="1 3" id="KW-0812">Transmembrane</keyword>
<evidence type="ECO:0000313" key="4">
    <source>
        <dbReference type="Proteomes" id="UP000239711"/>
    </source>
</evidence>
<feature type="domain" description="HD/PDEase" evidence="2">
    <location>
        <begin position="494"/>
        <end position="651"/>
    </location>
</feature>
<dbReference type="InterPro" id="IPR011624">
    <property type="entry name" value="Metal-dep_PHydrolase_7TM_extra"/>
</dbReference>
<dbReference type="Pfam" id="PF07697">
    <property type="entry name" value="7TMR-HDED"/>
    <property type="match status" value="1"/>
</dbReference>
<dbReference type="InterPro" id="IPR006675">
    <property type="entry name" value="HDIG_dom"/>
</dbReference>
<keyword evidence="1" id="KW-0472">Membrane</keyword>
<dbReference type="PANTHER" id="PTHR36442:SF1">
    <property type="entry name" value="CYCLIC-DI-AMP PHOSPHODIESTERASE PGPH"/>
    <property type="match status" value="1"/>
</dbReference>
<protein>
    <submittedName>
        <fullName evidence="3">Transmembrane HD family protein</fullName>
    </submittedName>
</protein>
<name>A0A2S9J323_9SPHI</name>